<accession>A0A1E1K1Q7</accession>
<gene>
    <name evidence="1" type="ORF">RAG0_02480</name>
</gene>
<reference evidence="2" key="1">
    <citation type="submission" date="2016-03" db="EMBL/GenBank/DDBJ databases">
        <authorList>
            <person name="Guldener U."/>
        </authorList>
    </citation>
    <scope>NUCLEOTIDE SEQUENCE [LARGE SCALE GENOMIC DNA]</scope>
    <source>
        <strain evidence="2">04CH-RAC-A.6.1</strain>
    </source>
</reference>
<proteinExistence type="predicted"/>
<evidence type="ECO:0000313" key="1">
    <source>
        <dbReference type="EMBL" id="CZS91922.1"/>
    </source>
</evidence>
<keyword evidence="2" id="KW-1185">Reference proteome</keyword>
<protein>
    <submittedName>
        <fullName evidence="1">Uncharacterized protein</fullName>
    </submittedName>
</protein>
<dbReference type="EMBL" id="FJUX01000010">
    <property type="protein sequence ID" value="CZS91922.1"/>
    <property type="molecule type" value="Genomic_DNA"/>
</dbReference>
<name>A0A1E1K1Q7_9HELO</name>
<dbReference type="Proteomes" id="UP000178912">
    <property type="component" value="Unassembled WGS sequence"/>
</dbReference>
<sequence length="129" mass="14015">MNGRTTALSSARFLALIPSHQITIGARLRKFVSGEAILQDRRESTVKLSVLLGANLSCPVFRLLGNPIGRHLDSGCGVCSVSVYRYLYCLSPCFASSPPLALAATIRALRLPNDRPAFAPHTPYFTINQ</sequence>
<evidence type="ECO:0000313" key="2">
    <source>
        <dbReference type="Proteomes" id="UP000178912"/>
    </source>
</evidence>
<dbReference type="AlphaFoldDB" id="A0A1E1K1Q7"/>
<organism evidence="1 2">
    <name type="scientific">Rhynchosporium agropyri</name>
    <dbReference type="NCBI Taxonomy" id="914238"/>
    <lineage>
        <taxon>Eukaryota</taxon>
        <taxon>Fungi</taxon>
        <taxon>Dikarya</taxon>
        <taxon>Ascomycota</taxon>
        <taxon>Pezizomycotina</taxon>
        <taxon>Leotiomycetes</taxon>
        <taxon>Helotiales</taxon>
        <taxon>Ploettnerulaceae</taxon>
        <taxon>Rhynchosporium</taxon>
    </lineage>
</organism>